<organism evidence="2 3">
    <name type="scientific">Algoriphagus halophytocola</name>
    <dbReference type="NCBI Taxonomy" id="2991499"/>
    <lineage>
        <taxon>Bacteria</taxon>
        <taxon>Pseudomonadati</taxon>
        <taxon>Bacteroidota</taxon>
        <taxon>Cytophagia</taxon>
        <taxon>Cytophagales</taxon>
        <taxon>Cyclobacteriaceae</taxon>
        <taxon>Algoriphagus</taxon>
    </lineage>
</organism>
<keyword evidence="3" id="KW-1185">Reference proteome</keyword>
<keyword evidence="1" id="KW-0732">Signal</keyword>
<reference evidence="2" key="1">
    <citation type="submission" date="2022-10" db="EMBL/GenBank/DDBJ databases">
        <title>Algoriphagus sp. a novel bacteria isolate from halophytes salicornia europaea.</title>
        <authorList>
            <person name="Peng Y."/>
            <person name="Jiang L."/>
            <person name="Lee J."/>
        </authorList>
    </citation>
    <scope>NUCLEOTIDE SEQUENCE</scope>
    <source>
        <strain evidence="2">TR-M5</strain>
    </source>
</reference>
<dbReference type="EMBL" id="CP110226">
    <property type="protein sequence ID" value="UZD23440.1"/>
    <property type="molecule type" value="Genomic_DNA"/>
</dbReference>
<feature type="chain" id="PRO_5045779480" description="DUF5723 domain-containing protein" evidence="1">
    <location>
        <begin position="25"/>
        <end position="403"/>
    </location>
</feature>
<evidence type="ECO:0000256" key="1">
    <source>
        <dbReference type="SAM" id="SignalP"/>
    </source>
</evidence>
<accession>A0ABY6MK37</accession>
<feature type="signal peptide" evidence="1">
    <location>
        <begin position="1"/>
        <end position="24"/>
    </location>
</feature>
<evidence type="ECO:0000313" key="2">
    <source>
        <dbReference type="EMBL" id="UZD23440.1"/>
    </source>
</evidence>
<proteinExistence type="predicted"/>
<evidence type="ECO:0008006" key="4">
    <source>
        <dbReference type="Google" id="ProtNLM"/>
    </source>
</evidence>
<name>A0ABY6MK37_9BACT</name>
<evidence type="ECO:0000313" key="3">
    <source>
        <dbReference type="Proteomes" id="UP001163156"/>
    </source>
</evidence>
<protein>
    <recommendedName>
        <fullName evidence="4">DUF5723 domain-containing protein</fullName>
    </recommendedName>
</protein>
<dbReference type="Proteomes" id="UP001163156">
    <property type="component" value="Chromosome"/>
</dbReference>
<gene>
    <name evidence="2" type="ORF">OM944_02895</name>
</gene>
<sequence length="403" mass="42734">MKTLELKLTLLTILFFSLISSTKAQEKSPAHIGFFYPISTHGTQAENYSNNFSLHVLTGLSGGENGLAIYGLAGLVKGNMNGAQVSGLWNNVSGDVDGVQVAGILNQSQDAAQALQVAGITNLNQGDAAVQVSGIFNAAKNVQGGQFSGITSLAADLDGIQVSGVSSIADSVKGLQTSGIINIAEEIDGGQISGITNVAENVNGMQISGISNVAEQVDGVQISALINRAKSVKGLQLGLINIADSSENTIGLINIIKNGDHRIGLSIDENYNSFLTLRSGGKRVYGIFGLGSNFELDERRYGLEAGLGLGLAESRVFRLDVEIVSKYMTDFDCHDYSKSSFQLIPSLKVTNGIHLFAGPSLSYLHSYDSPLGESMGLTIWDDIWRDNYQAIMLGFTAGLNVRF</sequence>
<dbReference type="RefSeq" id="WP_264809982.1">
    <property type="nucleotide sequence ID" value="NZ_CP110226.1"/>
</dbReference>